<feature type="transmembrane region" description="Helical" evidence="1">
    <location>
        <begin position="205"/>
        <end position="226"/>
    </location>
</feature>
<accession>A0ABT3C7L0</accession>
<name>A0ABT3C7L0_9MYCO</name>
<reference evidence="2 3" key="1">
    <citation type="journal article" date="2022" name="BMC Genomics">
        <title>Comparative genome analysis of mycobacteria focusing on tRNA and non-coding RNA.</title>
        <authorList>
            <person name="Behra P.R.K."/>
            <person name="Pettersson B.M.F."/>
            <person name="Ramesh M."/>
            <person name="Das S."/>
            <person name="Dasgupta S."/>
            <person name="Kirsebom L.A."/>
        </authorList>
    </citation>
    <scope>NUCLEOTIDE SEQUENCE [LARGE SCALE GENOMIC DNA]</scope>
    <source>
        <strain evidence="2 3">DSM 44078</strain>
    </source>
</reference>
<evidence type="ECO:0000313" key="3">
    <source>
        <dbReference type="Proteomes" id="UP001526201"/>
    </source>
</evidence>
<evidence type="ECO:0000313" key="2">
    <source>
        <dbReference type="EMBL" id="MCV7225211.1"/>
    </source>
</evidence>
<keyword evidence="1" id="KW-0472">Membrane</keyword>
<feature type="transmembrane region" description="Helical" evidence="1">
    <location>
        <begin position="269"/>
        <end position="300"/>
    </location>
</feature>
<feature type="transmembrane region" description="Helical" evidence="1">
    <location>
        <begin position="328"/>
        <end position="346"/>
    </location>
</feature>
<feature type="transmembrane region" description="Helical" evidence="1">
    <location>
        <begin position="41"/>
        <end position="59"/>
    </location>
</feature>
<keyword evidence="1" id="KW-1133">Transmembrane helix</keyword>
<keyword evidence="3" id="KW-1185">Reference proteome</keyword>
<keyword evidence="1" id="KW-0812">Transmembrane</keyword>
<feature type="transmembrane region" description="Helical" evidence="1">
    <location>
        <begin position="75"/>
        <end position="94"/>
    </location>
</feature>
<dbReference type="EMBL" id="JACKTY010000012">
    <property type="protein sequence ID" value="MCV7225211.1"/>
    <property type="molecule type" value="Genomic_DNA"/>
</dbReference>
<proteinExistence type="predicted"/>
<protein>
    <recommendedName>
        <fullName evidence="4">Integral membrane protein</fullName>
    </recommendedName>
</protein>
<sequence length="382" mass="40836">MTPVDVLQRRAAETWFLGNGLPAVLRPGALVRRLWPRSAPALAGLAVFMLWSVVIVSITDKHTIDINGKPTRTEWFVLALLVLVVPLAALAGWLVSRIRTLRSREVAAGVSLIVVVIGVFFGGPTTQVLLNAVIAAASVGVILVVTASGVGSILSWAARVTLDDLALAGTLFVRSLPVVLLTVLVFFNTYVWLMAEYVGRGRLTLALGFLALIAVAFVTSSTADAVRPMLSAAGQHVDSDDARLAGTPFADIADPVGSEPLSRGERWNVIFVLAVSQVVQVATVALVSAGVFFVLGLILLNPRLLSEWTRGGSSDGELLGMTLPVPQALIQTTMFLGGLTFMYVSAKAVGDGEYRARFLDPLIDELRLTLTARNRYRTLPAR</sequence>
<evidence type="ECO:0008006" key="4">
    <source>
        <dbReference type="Google" id="ProtNLM"/>
    </source>
</evidence>
<gene>
    <name evidence="2" type="ORF">H7J73_04070</name>
</gene>
<organism evidence="2 3">
    <name type="scientific">Mycolicibacterium komossense</name>
    <dbReference type="NCBI Taxonomy" id="1779"/>
    <lineage>
        <taxon>Bacteria</taxon>
        <taxon>Bacillati</taxon>
        <taxon>Actinomycetota</taxon>
        <taxon>Actinomycetes</taxon>
        <taxon>Mycobacteriales</taxon>
        <taxon>Mycobacteriaceae</taxon>
        <taxon>Mycolicibacterium</taxon>
    </lineage>
</organism>
<dbReference type="Proteomes" id="UP001526201">
    <property type="component" value="Unassembled WGS sequence"/>
</dbReference>
<feature type="transmembrane region" description="Helical" evidence="1">
    <location>
        <begin position="106"/>
        <end position="123"/>
    </location>
</feature>
<evidence type="ECO:0000256" key="1">
    <source>
        <dbReference type="SAM" id="Phobius"/>
    </source>
</evidence>
<dbReference type="RefSeq" id="WP_264065944.1">
    <property type="nucleotide sequence ID" value="NZ_JACKTY010000012.1"/>
</dbReference>
<comment type="caution">
    <text evidence="2">The sequence shown here is derived from an EMBL/GenBank/DDBJ whole genome shotgun (WGS) entry which is preliminary data.</text>
</comment>
<feature type="transmembrane region" description="Helical" evidence="1">
    <location>
        <begin position="166"/>
        <end position="193"/>
    </location>
</feature>
<feature type="transmembrane region" description="Helical" evidence="1">
    <location>
        <begin position="129"/>
        <end position="154"/>
    </location>
</feature>